<dbReference type="InterPro" id="IPR036453">
    <property type="entry name" value="GluRdtase_dimer_dom_sf"/>
</dbReference>
<dbReference type="Pfam" id="PF00745">
    <property type="entry name" value="GlutR_dimer"/>
    <property type="match status" value="1"/>
</dbReference>
<dbReference type="GO" id="GO:0019353">
    <property type="term" value="P:protoporphyrinogen IX biosynthetic process from glutamate"/>
    <property type="evidence" value="ECO:0007669"/>
    <property type="project" value="TreeGrafter"/>
</dbReference>
<feature type="binding site" evidence="8 11">
    <location>
        <begin position="184"/>
        <end position="189"/>
    </location>
    <ligand>
        <name>NADP(+)</name>
        <dbReference type="ChEBI" id="CHEBI:58349"/>
    </ligand>
</feature>
<comment type="pathway">
    <text evidence="1 8 13">Porphyrin-containing compound metabolism; protoporphyrin-IX biosynthesis; 5-aminolevulinate from L-glutamyl-tRNA(Glu): step 1/2.</text>
</comment>
<dbReference type="AlphaFoldDB" id="M0MFH5"/>
<dbReference type="EC" id="1.2.1.70" evidence="3 8"/>
<comment type="miscellaneous">
    <text evidence="8">During catalysis, the active site Cys acts as a nucleophile attacking the alpha-carbonyl group of tRNA-bound glutamate with the formation of a thioester intermediate between enzyme and glutamate, and the concomitant release of tRNA(Glu). The thioester intermediate is finally reduced by direct hydride transfer from NADPH, to form the product GSA.</text>
</comment>
<dbReference type="Gene3D" id="3.40.50.720">
    <property type="entry name" value="NAD(P)-binding Rossmann-like Domain"/>
    <property type="match status" value="1"/>
</dbReference>
<comment type="similarity">
    <text evidence="2 8 13">Belongs to the glutamyl-tRNA reductase family.</text>
</comment>
<comment type="function">
    <text evidence="8">Catalyzes the NADPH-dependent reduction of glutamyl-tRNA(Glu) to glutamate 1-semialdehyde (GSA).</text>
</comment>
<organism evidence="18 19">
    <name type="scientific">Halococcus saccharolyticus DSM 5350</name>
    <dbReference type="NCBI Taxonomy" id="1227455"/>
    <lineage>
        <taxon>Archaea</taxon>
        <taxon>Methanobacteriati</taxon>
        <taxon>Methanobacteriota</taxon>
        <taxon>Stenosarchaea group</taxon>
        <taxon>Halobacteria</taxon>
        <taxon>Halobacteriales</taxon>
        <taxon>Halococcaceae</taxon>
        <taxon>Halococcus</taxon>
    </lineage>
</organism>
<feature type="binding site" evidence="8 10">
    <location>
        <begin position="52"/>
        <end position="55"/>
    </location>
    <ligand>
        <name>substrate</name>
    </ligand>
</feature>
<dbReference type="InterPro" id="IPR006151">
    <property type="entry name" value="Shikm_DH/Glu-tRNA_Rdtase"/>
</dbReference>
<keyword evidence="5 8" id="KW-0560">Oxidoreductase</keyword>
<dbReference type="InterPro" id="IPR036343">
    <property type="entry name" value="GluRdtase_N_sf"/>
</dbReference>
<evidence type="ECO:0000256" key="2">
    <source>
        <dbReference type="ARBA" id="ARBA00005916"/>
    </source>
</evidence>
<dbReference type="UniPathway" id="UPA00251">
    <property type="reaction ID" value="UER00316"/>
</dbReference>
<evidence type="ECO:0000259" key="17">
    <source>
        <dbReference type="Pfam" id="PF05201"/>
    </source>
</evidence>
<protein>
    <recommendedName>
        <fullName evidence="3 8">Glutamyl-tRNA reductase</fullName>
        <shortName evidence="8">GluTR</shortName>
        <ecNumber evidence="3 8">1.2.1.70</ecNumber>
    </recommendedName>
</protein>
<keyword evidence="19" id="KW-1185">Reference proteome</keyword>
<name>M0MFH5_9EURY</name>
<evidence type="ECO:0000259" key="16">
    <source>
        <dbReference type="Pfam" id="PF01488"/>
    </source>
</evidence>
<evidence type="ECO:0000256" key="13">
    <source>
        <dbReference type="RuleBase" id="RU000584"/>
    </source>
</evidence>
<evidence type="ECO:0000259" key="15">
    <source>
        <dbReference type="Pfam" id="PF00745"/>
    </source>
</evidence>
<dbReference type="InterPro" id="IPR018214">
    <property type="entry name" value="GluRdtase_CS"/>
</dbReference>
<dbReference type="NCBIfam" id="TIGR01035">
    <property type="entry name" value="hemA"/>
    <property type="match status" value="1"/>
</dbReference>
<evidence type="ECO:0000256" key="1">
    <source>
        <dbReference type="ARBA" id="ARBA00005059"/>
    </source>
</evidence>
<comment type="subunit">
    <text evidence="8">Homodimer.</text>
</comment>
<dbReference type="SUPFAM" id="SSF69075">
    <property type="entry name" value="Glutamyl tRNA-reductase dimerization domain"/>
    <property type="match status" value="1"/>
</dbReference>
<dbReference type="PROSITE" id="PS00747">
    <property type="entry name" value="GLUTR"/>
    <property type="match status" value="1"/>
</dbReference>
<evidence type="ECO:0000256" key="10">
    <source>
        <dbReference type="PIRSR" id="PIRSR000445-2"/>
    </source>
</evidence>
<feature type="binding site" evidence="8 10">
    <location>
        <begin position="110"/>
        <end position="112"/>
    </location>
    <ligand>
        <name>substrate</name>
    </ligand>
</feature>
<feature type="domain" description="Tetrapyrrole biosynthesis glutamyl-tRNA reductase dimerisation" evidence="15">
    <location>
        <begin position="311"/>
        <end position="409"/>
    </location>
</feature>
<evidence type="ECO:0000256" key="8">
    <source>
        <dbReference type="HAMAP-Rule" id="MF_00087"/>
    </source>
</evidence>
<evidence type="ECO:0000256" key="11">
    <source>
        <dbReference type="PIRSR" id="PIRSR000445-3"/>
    </source>
</evidence>
<dbReference type="PANTHER" id="PTHR43013">
    <property type="entry name" value="GLUTAMYL-TRNA REDUCTASE"/>
    <property type="match status" value="1"/>
</dbReference>
<proteinExistence type="inferred from homology"/>
<evidence type="ECO:0000313" key="19">
    <source>
        <dbReference type="Proteomes" id="UP000011669"/>
    </source>
</evidence>
<dbReference type="InterPro" id="IPR036291">
    <property type="entry name" value="NAD(P)-bd_dom_sf"/>
</dbReference>
<gene>
    <name evidence="8 18" type="primary">hemA</name>
    <name evidence="18" type="ORF">C449_11323</name>
</gene>
<dbReference type="InterPro" id="IPR015895">
    <property type="entry name" value="4pyrrol_synth_GluRdtase_N"/>
</dbReference>
<keyword evidence="4 8" id="KW-0521">NADP</keyword>
<feature type="binding site" evidence="8 10">
    <location>
        <position position="116"/>
    </location>
    <ligand>
        <name>substrate</name>
    </ligand>
</feature>
<evidence type="ECO:0000256" key="9">
    <source>
        <dbReference type="PIRSR" id="PIRSR000445-1"/>
    </source>
</evidence>
<dbReference type="GO" id="GO:0008883">
    <property type="term" value="F:glutamyl-tRNA reductase activity"/>
    <property type="evidence" value="ECO:0007669"/>
    <property type="project" value="UniProtKB-UniRule"/>
</dbReference>
<feature type="domain" description="Glutamyl-tRNA reductase N-terminal" evidence="17">
    <location>
        <begin position="11"/>
        <end position="152"/>
    </location>
</feature>
<sequence>MTTATGVISGVSVSHRRASVETIEAAGVRDERAAVEALLDREDVCEAYVLETCNRVEAYVVTDDRDRGRAIVGSVVEGVPDEAVVELDHEESLRHLMRVACGLESIVLGEDQILGQLRDAYATARAAGGIGRLFETGIEKALHVGERARAETRINEGVVSLGSAAVELATSEADLADATALVVGAGEMGSLAATALAESVDELLIANRTAANAEHVASTVDVEASALTLDEVATAVNAADVVVSATGSPDPVFERATFEAVGETLVVDLAQPRDVPPSADDQPNVTVCDLDALESVTDETHDRRREAASRVEALIDDEFDRLLARYKRQRADEVIGTMYAGAERMKERELAHAVSKLETDGLTDDQRAVVESFADTLVNQLLAAPTRSLRDAAEDDDWSTINTALQLFDPTFDGDTSTDENNPAADEPASEMGRAFAAAVYDELDD</sequence>
<evidence type="ECO:0000256" key="4">
    <source>
        <dbReference type="ARBA" id="ARBA00022857"/>
    </source>
</evidence>
<dbReference type="PIRSF" id="PIRSF000445">
    <property type="entry name" value="4pyrrol_synth_GluRdtase"/>
    <property type="match status" value="1"/>
</dbReference>
<evidence type="ECO:0000256" key="3">
    <source>
        <dbReference type="ARBA" id="ARBA00012970"/>
    </source>
</evidence>
<feature type="active site" description="Nucleophile" evidence="8 9">
    <location>
        <position position="53"/>
    </location>
</feature>
<feature type="site" description="Important for activity" evidence="8 12">
    <location>
        <position position="95"/>
    </location>
</feature>
<dbReference type="CDD" id="cd05213">
    <property type="entry name" value="NAD_bind_Glutamyl_tRNA_reduct"/>
    <property type="match status" value="1"/>
</dbReference>
<reference evidence="18" key="1">
    <citation type="journal article" date="2014" name="PLoS Genet.">
        <title>Phylogenetically driven sequencing of extremely halophilic archaea reveals strategies for static and dynamic osmo-response.</title>
        <authorList>
            <person name="Becker E.A."/>
            <person name="Seitzer P.M."/>
            <person name="Tritt A."/>
            <person name="Larsen D."/>
            <person name="Krusor M."/>
            <person name="Yao A.I."/>
            <person name="Wu D."/>
            <person name="Madern D."/>
            <person name="Eisen J.A."/>
            <person name="Darling A.E."/>
            <person name="Facciotti M.T."/>
        </authorList>
    </citation>
    <scope>NUCLEOTIDE SEQUENCE [LARGE SCALE GENOMIC DNA]</scope>
    <source>
        <strain evidence="18">DSM 5350</strain>
    </source>
</reference>
<dbReference type="Gene3D" id="3.30.460.30">
    <property type="entry name" value="Glutamyl-tRNA reductase, N-terminal domain"/>
    <property type="match status" value="1"/>
</dbReference>
<dbReference type="OrthoDB" id="4562at2157"/>
<evidence type="ECO:0000256" key="7">
    <source>
        <dbReference type="ARBA" id="ARBA00047464"/>
    </source>
</evidence>
<dbReference type="RefSeq" id="WP_006078124.1">
    <property type="nucleotide sequence ID" value="NZ_AOMD01000025.1"/>
</dbReference>
<dbReference type="PANTHER" id="PTHR43013:SF1">
    <property type="entry name" value="GLUTAMYL-TRNA REDUCTASE"/>
    <property type="match status" value="1"/>
</dbReference>
<comment type="catalytic activity">
    <reaction evidence="7 8 13">
        <text>(S)-4-amino-5-oxopentanoate + tRNA(Glu) + NADP(+) = L-glutamyl-tRNA(Glu) + NADPH + H(+)</text>
        <dbReference type="Rhea" id="RHEA:12344"/>
        <dbReference type="Rhea" id="RHEA-COMP:9663"/>
        <dbReference type="Rhea" id="RHEA-COMP:9680"/>
        <dbReference type="ChEBI" id="CHEBI:15378"/>
        <dbReference type="ChEBI" id="CHEBI:57501"/>
        <dbReference type="ChEBI" id="CHEBI:57783"/>
        <dbReference type="ChEBI" id="CHEBI:58349"/>
        <dbReference type="ChEBI" id="CHEBI:78442"/>
        <dbReference type="ChEBI" id="CHEBI:78520"/>
        <dbReference type="EC" id="1.2.1.70"/>
    </reaction>
</comment>
<dbReference type="SUPFAM" id="SSF51735">
    <property type="entry name" value="NAD(P)-binding Rossmann-fold domains"/>
    <property type="match status" value="1"/>
</dbReference>
<comment type="caution">
    <text evidence="18">The sequence shown here is derived from an EMBL/GenBank/DDBJ whole genome shotgun (WGS) entry which is preliminary data.</text>
</comment>
<dbReference type="FunCoup" id="M0MFH5">
    <property type="interactions" value="88"/>
</dbReference>
<evidence type="ECO:0000256" key="14">
    <source>
        <dbReference type="SAM" id="MobiDB-lite"/>
    </source>
</evidence>
<evidence type="ECO:0000256" key="6">
    <source>
        <dbReference type="ARBA" id="ARBA00023244"/>
    </source>
</evidence>
<evidence type="ECO:0000256" key="5">
    <source>
        <dbReference type="ARBA" id="ARBA00023002"/>
    </source>
</evidence>
<dbReference type="PATRIC" id="fig|1227455.4.peg.2320"/>
<keyword evidence="6 8" id="KW-0627">Porphyrin biosynthesis</keyword>
<dbReference type="InterPro" id="IPR015896">
    <property type="entry name" value="4pyrrol_synth_GluRdtase_dimer"/>
</dbReference>
<comment type="domain">
    <text evidence="8">Possesses an unusual extended V-shaped dimeric structure with each monomer consisting of three distinct domains arranged along a curved 'spinal' alpha-helix. The N-terminal catalytic domain specifically recognizes the glutamate moiety of the substrate. The second domain is the NADPH-binding domain, and the third C-terminal domain is responsible for dimerization.</text>
</comment>
<dbReference type="Pfam" id="PF01488">
    <property type="entry name" value="Shikimate_DH"/>
    <property type="match status" value="1"/>
</dbReference>
<dbReference type="STRING" id="1227455.C449_11323"/>
<evidence type="ECO:0000256" key="12">
    <source>
        <dbReference type="PIRSR" id="PIRSR000445-4"/>
    </source>
</evidence>
<evidence type="ECO:0000313" key="18">
    <source>
        <dbReference type="EMBL" id="EMA44113.1"/>
    </source>
</evidence>
<dbReference type="EMBL" id="AOMD01000025">
    <property type="protein sequence ID" value="EMA44113.1"/>
    <property type="molecule type" value="Genomic_DNA"/>
</dbReference>
<dbReference type="SUPFAM" id="SSF69742">
    <property type="entry name" value="Glutamyl tRNA-reductase catalytic, N-terminal domain"/>
    <property type="match status" value="1"/>
</dbReference>
<dbReference type="FunFam" id="3.30.460.30:FF:000001">
    <property type="entry name" value="Glutamyl-tRNA reductase"/>
    <property type="match status" value="1"/>
</dbReference>
<dbReference type="Pfam" id="PF05201">
    <property type="entry name" value="GlutR_N"/>
    <property type="match status" value="1"/>
</dbReference>
<accession>M0MFH5</accession>
<dbReference type="HAMAP" id="MF_00087">
    <property type="entry name" value="Glu_tRNA_reductase"/>
    <property type="match status" value="1"/>
</dbReference>
<feature type="binding site" evidence="8 10">
    <location>
        <position position="105"/>
    </location>
    <ligand>
        <name>substrate</name>
    </ligand>
</feature>
<dbReference type="GO" id="GO:0050661">
    <property type="term" value="F:NADP binding"/>
    <property type="evidence" value="ECO:0007669"/>
    <property type="project" value="InterPro"/>
</dbReference>
<feature type="domain" description="Quinate/shikimate 5-dehydrogenase/glutamyl-tRNA reductase" evidence="16">
    <location>
        <begin position="168"/>
        <end position="296"/>
    </location>
</feature>
<dbReference type="Proteomes" id="UP000011669">
    <property type="component" value="Unassembled WGS sequence"/>
</dbReference>
<dbReference type="InterPro" id="IPR000343">
    <property type="entry name" value="4pyrrol_synth_GluRdtase"/>
</dbReference>
<feature type="region of interest" description="Disordered" evidence="14">
    <location>
        <begin position="409"/>
        <end position="432"/>
    </location>
</feature>
<dbReference type="InParanoid" id="M0MFH5"/>